<dbReference type="GO" id="GO:0005509">
    <property type="term" value="F:calcium ion binding"/>
    <property type="evidence" value="ECO:0007669"/>
    <property type="project" value="InterPro"/>
</dbReference>
<dbReference type="SUPFAM" id="SSF47473">
    <property type="entry name" value="EF-hand"/>
    <property type="match status" value="1"/>
</dbReference>
<dbReference type="EMBL" id="JBAMMX010000026">
    <property type="protein sequence ID" value="KAK6914162.1"/>
    <property type="molecule type" value="Genomic_DNA"/>
</dbReference>
<keyword evidence="1" id="KW-0106">Calcium</keyword>
<dbReference type="Proteomes" id="UP001370490">
    <property type="component" value="Unassembled WGS sequence"/>
</dbReference>
<dbReference type="PROSITE" id="PS00018">
    <property type="entry name" value="EF_HAND_1"/>
    <property type="match status" value="1"/>
</dbReference>
<accession>A0AAN8YVD0</accession>
<dbReference type="InterPro" id="IPR002048">
    <property type="entry name" value="EF_hand_dom"/>
</dbReference>
<organism evidence="3 4">
    <name type="scientific">Dillenia turbinata</name>
    <dbReference type="NCBI Taxonomy" id="194707"/>
    <lineage>
        <taxon>Eukaryota</taxon>
        <taxon>Viridiplantae</taxon>
        <taxon>Streptophyta</taxon>
        <taxon>Embryophyta</taxon>
        <taxon>Tracheophyta</taxon>
        <taxon>Spermatophyta</taxon>
        <taxon>Magnoliopsida</taxon>
        <taxon>eudicotyledons</taxon>
        <taxon>Gunneridae</taxon>
        <taxon>Pentapetalae</taxon>
        <taxon>Dilleniales</taxon>
        <taxon>Dilleniaceae</taxon>
        <taxon>Dillenia</taxon>
    </lineage>
</organism>
<gene>
    <name evidence="3" type="ORF">RJ641_021483</name>
</gene>
<dbReference type="AlphaFoldDB" id="A0AAN8YVD0"/>
<evidence type="ECO:0000256" key="1">
    <source>
        <dbReference type="ARBA" id="ARBA00022837"/>
    </source>
</evidence>
<comment type="caution">
    <text evidence="3">The sequence shown here is derived from an EMBL/GenBank/DDBJ whole genome shotgun (WGS) entry which is preliminary data.</text>
</comment>
<keyword evidence="4" id="KW-1185">Reference proteome</keyword>
<dbReference type="Pfam" id="PF13499">
    <property type="entry name" value="EF-hand_7"/>
    <property type="match status" value="1"/>
</dbReference>
<evidence type="ECO:0000259" key="2">
    <source>
        <dbReference type="PROSITE" id="PS50222"/>
    </source>
</evidence>
<reference evidence="3 4" key="1">
    <citation type="submission" date="2023-12" db="EMBL/GenBank/DDBJ databases">
        <title>A high-quality genome assembly for Dillenia turbinata (Dilleniales).</title>
        <authorList>
            <person name="Chanderbali A."/>
        </authorList>
    </citation>
    <scope>NUCLEOTIDE SEQUENCE [LARGE SCALE GENOMIC DNA]</scope>
    <source>
        <strain evidence="3">LSX21</strain>
        <tissue evidence="3">Leaf</tissue>
    </source>
</reference>
<name>A0AAN8YVD0_9MAGN</name>
<sequence>MEEIREAAKAFCEAGNEEQKQLARQFFNEVDKNGDGKVSLPEFTDSLREKGFGIMCQSSLFRKLDNYGDGYLDFSDVVALYLLVLNGTPYCDGCGGFAKGLFFTCVECLESESSDSFCVCSGCYRHRTFTHNHPNFIDNILLQSKTGNSSLNAATSDKLNSESEQRGSTLLSKSNANLRCQMKDELCSSFIEWQLSICI</sequence>
<protein>
    <submittedName>
        <fullName evidence="3">EF-hand domain</fullName>
    </submittedName>
</protein>
<feature type="domain" description="EF-hand" evidence="2">
    <location>
        <begin position="18"/>
        <end position="53"/>
    </location>
</feature>
<evidence type="ECO:0000313" key="3">
    <source>
        <dbReference type="EMBL" id="KAK6914162.1"/>
    </source>
</evidence>
<dbReference type="InterPro" id="IPR018247">
    <property type="entry name" value="EF_Hand_1_Ca_BS"/>
</dbReference>
<proteinExistence type="predicted"/>
<dbReference type="PROSITE" id="PS50222">
    <property type="entry name" value="EF_HAND_2"/>
    <property type="match status" value="1"/>
</dbReference>
<evidence type="ECO:0000313" key="4">
    <source>
        <dbReference type="Proteomes" id="UP001370490"/>
    </source>
</evidence>
<dbReference type="Gene3D" id="1.10.238.10">
    <property type="entry name" value="EF-hand"/>
    <property type="match status" value="1"/>
</dbReference>
<dbReference type="InterPro" id="IPR011992">
    <property type="entry name" value="EF-hand-dom_pair"/>
</dbReference>